<evidence type="ECO:0000259" key="1">
    <source>
        <dbReference type="Pfam" id="PF18480"/>
    </source>
</evidence>
<reference evidence="3" key="1">
    <citation type="submission" date="2016-10" db="EMBL/GenBank/DDBJ databases">
        <title>Comparative genomics uncovers the prolific and rare metabolic potential of the cyanobacterial genus Moorea.</title>
        <authorList>
            <person name="Leao T."/>
            <person name="Castelao G."/>
            <person name="Korobeynikov A."/>
            <person name="Monroe E.A."/>
            <person name="Podell S."/>
            <person name="Glukhov E."/>
            <person name="Allen E."/>
            <person name="Gerwick W.H."/>
            <person name="Gerwick L."/>
        </authorList>
    </citation>
    <scope>NUCLEOTIDE SEQUENCE [LARGE SCALE GENOMIC DNA]</scope>
    <source>
        <strain evidence="3">JHB</strain>
    </source>
</reference>
<dbReference type="Pfam" id="PF18480">
    <property type="entry name" value="DUF5615"/>
    <property type="match status" value="1"/>
</dbReference>
<dbReference type="InterPro" id="IPR041049">
    <property type="entry name" value="DUF5615"/>
</dbReference>
<dbReference type="EMBL" id="CP017708">
    <property type="protein sequence ID" value="AOY82633.1"/>
    <property type="molecule type" value="Genomic_DNA"/>
</dbReference>
<accession>A0A1D9G4W9</accession>
<feature type="domain" description="DUF5615" evidence="1">
    <location>
        <begin position="3"/>
        <end position="58"/>
    </location>
</feature>
<sequence>MARFLADENFNNQIVRGVLRQSPDVDIVRVQDVDLSGVDDPTVLAWAAQEGRMVLTHDVATMITFAYERIQAGLSMPGLFEVSRRVPIGLAIEEIILIAECSLEGEWEGQVRFLPLR</sequence>
<evidence type="ECO:0000313" key="3">
    <source>
        <dbReference type="Proteomes" id="UP000176944"/>
    </source>
</evidence>
<name>A0A1D9G4W9_MOOP1</name>
<protein>
    <submittedName>
        <fullName evidence="2">DUF5615 family PIN-like protein</fullName>
    </submittedName>
</protein>
<evidence type="ECO:0000313" key="2">
    <source>
        <dbReference type="EMBL" id="AOY82633.1"/>
    </source>
</evidence>
<gene>
    <name evidence="2" type="ORF">BJP36_24665</name>
</gene>
<dbReference type="AlphaFoldDB" id="A0A1D9G4W9"/>
<dbReference type="Proteomes" id="UP000176944">
    <property type="component" value="Chromosome"/>
</dbReference>
<proteinExistence type="predicted"/>
<organism evidence="2 3">
    <name type="scientific">Moorena producens (strain JHB)</name>
    <dbReference type="NCBI Taxonomy" id="1454205"/>
    <lineage>
        <taxon>Bacteria</taxon>
        <taxon>Bacillati</taxon>
        <taxon>Cyanobacteriota</taxon>
        <taxon>Cyanophyceae</taxon>
        <taxon>Coleofasciculales</taxon>
        <taxon>Coleofasciculaceae</taxon>
        <taxon>Moorena</taxon>
    </lineage>
</organism>